<reference evidence="1" key="1">
    <citation type="submission" date="2021-07" db="EMBL/GenBank/DDBJ databases">
        <authorList>
            <person name="Catto M.A."/>
            <person name="Jacobson A."/>
            <person name="Kennedy G."/>
            <person name="Labadie P."/>
            <person name="Hunt B.G."/>
            <person name="Srinivasan R."/>
        </authorList>
    </citation>
    <scope>NUCLEOTIDE SEQUENCE</scope>
    <source>
        <strain evidence="1">PL_HMW_Pooled</strain>
        <tissue evidence="1">Head</tissue>
    </source>
</reference>
<organism evidence="1 2">
    <name type="scientific">Frankliniella fusca</name>
    <dbReference type="NCBI Taxonomy" id="407009"/>
    <lineage>
        <taxon>Eukaryota</taxon>
        <taxon>Metazoa</taxon>
        <taxon>Ecdysozoa</taxon>
        <taxon>Arthropoda</taxon>
        <taxon>Hexapoda</taxon>
        <taxon>Insecta</taxon>
        <taxon>Pterygota</taxon>
        <taxon>Neoptera</taxon>
        <taxon>Paraneoptera</taxon>
        <taxon>Thysanoptera</taxon>
        <taxon>Terebrantia</taxon>
        <taxon>Thripoidea</taxon>
        <taxon>Thripidae</taxon>
        <taxon>Frankliniella</taxon>
    </lineage>
</organism>
<evidence type="ECO:0000313" key="1">
    <source>
        <dbReference type="EMBL" id="KAK3909964.1"/>
    </source>
</evidence>
<accession>A0AAE1L8R6</accession>
<gene>
    <name evidence="1" type="ORF">KUF71_019973</name>
</gene>
<protein>
    <submittedName>
        <fullName evidence="1">Biotin synthase</fullName>
    </submittedName>
</protein>
<reference evidence="1" key="2">
    <citation type="journal article" date="2023" name="BMC Genomics">
        <title>Pest status, molecular evolution, and epigenetic factors derived from the genome assembly of Frankliniella fusca, a thysanopteran phytovirus vector.</title>
        <authorList>
            <person name="Catto M.A."/>
            <person name="Labadie P.E."/>
            <person name="Jacobson A.L."/>
            <person name="Kennedy G.G."/>
            <person name="Srinivasan R."/>
            <person name="Hunt B.G."/>
        </authorList>
    </citation>
    <scope>NUCLEOTIDE SEQUENCE</scope>
    <source>
        <strain evidence="1">PL_HMW_Pooled</strain>
    </source>
</reference>
<proteinExistence type="predicted"/>
<evidence type="ECO:0000313" key="2">
    <source>
        <dbReference type="Proteomes" id="UP001219518"/>
    </source>
</evidence>
<keyword evidence="2" id="KW-1185">Reference proteome</keyword>
<dbReference type="EMBL" id="JAHWGI010000135">
    <property type="protein sequence ID" value="KAK3909964.1"/>
    <property type="molecule type" value="Genomic_DNA"/>
</dbReference>
<sequence>MPAPKPHIRADYEYLLRLAIIYLGGTPPGGSKFRPPLALSSARFMGRIIYSLTIEMFARTGEFAVDAGLLSRLREVNTFFVTVYIEAWFTAPHSLSAARRDLHFVKVLLSYKDIYPEVSIIAIASFRNHLWSGAQHGNADALSRQPCEEGCRHCARHEVAVNSNAIADVDLPTRDELRAAQSTDLDIMPILLAKQRDERPLPSPEIP</sequence>
<comment type="caution">
    <text evidence="1">The sequence shown here is derived from an EMBL/GenBank/DDBJ whole genome shotgun (WGS) entry which is preliminary data.</text>
</comment>
<name>A0AAE1L8R6_9NEOP</name>
<dbReference type="Proteomes" id="UP001219518">
    <property type="component" value="Unassembled WGS sequence"/>
</dbReference>
<dbReference type="AlphaFoldDB" id="A0AAE1L8R6"/>